<dbReference type="EMBL" id="SLZW01000006">
    <property type="protein sequence ID" value="TCS62099.1"/>
    <property type="molecule type" value="Genomic_DNA"/>
</dbReference>
<accession>A0A4R3J819</accession>
<keyword evidence="2" id="KW-1185">Reference proteome</keyword>
<gene>
    <name evidence="1" type="ORF">EDD55_10654</name>
</gene>
<dbReference type="OrthoDB" id="9786548at2"/>
<proteinExistence type="predicted"/>
<dbReference type="Proteomes" id="UP000295304">
    <property type="component" value="Unassembled WGS sequence"/>
</dbReference>
<name>A0A4R3J819_9PROT</name>
<dbReference type="Gene3D" id="1.20.120.160">
    <property type="entry name" value="HPT domain"/>
    <property type="match status" value="1"/>
</dbReference>
<evidence type="ECO:0008006" key="3">
    <source>
        <dbReference type="Google" id="ProtNLM"/>
    </source>
</evidence>
<evidence type="ECO:0000313" key="1">
    <source>
        <dbReference type="EMBL" id="TCS62099.1"/>
    </source>
</evidence>
<comment type="caution">
    <text evidence="1">The sequence shown here is derived from an EMBL/GenBank/DDBJ whole genome shotgun (WGS) entry which is preliminary data.</text>
</comment>
<dbReference type="AlphaFoldDB" id="A0A4R3J819"/>
<reference evidence="1 2" key="1">
    <citation type="submission" date="2019-03" db="EMBL/GenBank/DDBJ databases">
        <title>Genomic Encyclopedia of Type Strains, Phase IV (KMG-IV): sequencing the most valuable type-strain genomes for metagenomic binning, comparative biology and taxonomic classification.</title>
        <authorList>
            <person name="Goeker M."/>
        </authorList>
    </citation>
    <scope>NUCLEOTIDE SEQUENCE [LARGE SCALE GENOMIC DNA]</scope>
    <source>
        <strain evidence="1 2">DSM 101688</strain>
    </source>
</reference>
<sequence length="165" mass="17830">MAEDDATLPQIINPPNTLQGKISKGGAGAVDLAALERAEQVIANLAGDYLLWAEDDLVRLEKVFGDLKANPGGSKDKIHEIFQISHDMKGQGGSFNYPLMTAVGDRLCRLVEKWEKAGKKEIEMIGLHVNAMKLIISQRMEGDGGPEGQKLLNGLTLMVNKFSGG</sequence>
<evidence type="ECO:0000313" key="2">
    <source>
        <dbReference type="Proteomes" id="UP000295304"/>
    </source>
</evidence>
<dbReference type="SUPFAM" id="SSF47226">
    <property type="entry name" value="Histidine-containing phosphotransfer domain, HPT domain"/>
    <property type="match status" value="1"/>
</dbReference>
<dbReference type="RefSeq" id="WP_132939184.1">
    <property type="nucleotide sequence ID" value="NZ_CP119676.1"/>
</dbReference>
<organism evidence="1 2">
    <name type="scientific">Varunaivibrio sulfuroxidans</name>
    <dbReference type="NCBI Taxonomy" id="1773489"/>
    <lineage>
        <taxon>Bacteria</taxon>
        <taxon>Pseudomonadati</taxon>
        <taxon>Pseudomonadota</taxon>
        <taxon>Alphaproteobacteria</taxon>
        <taxon>Rhodospirillales</taxon>
        <taxon>Magnetovibrionaceae</taxon>
        <taxon>Varunaivibrio</taxon>
    </lineage>
</organism>
<dbReference type="GO" id="GO:0000160">
    <property type="term" value="P:phosphorelay signal transduction system"/>
    <property type="evidence" value="ECO:0007669"/>
    <property type="project" value="InterPro"/>
</dbReference>
<dbReference type="InterPro" id="IPR036641">
    <property type="entry name" value="HPT_dom_sf"/>
</dbReference>
<protein>
    <recommendedName>
        <fullName evidence="3">Hpt domain-containing protein</fullName>
    </recommendedName>
</protein>